<evidence type="ECO:0000256" key="4">
    <source>
        <dbReference type="ARBA" id="ARBA00022695"/>
    </source>
</evidence>
<name>A0A1G6KGR6_9BACI</name>
<evidence type="ECO:0000256" key="1">
    <source>
        <dbReference type="ARBA" id="ARBA00012417"/>
    </source>
</evidence>
<feature type="domain" description="DNA polymerase III delta subunit-like C-terminal" evidence="10">
    <location>
        <begin position="214"/>
        <end position="334"/>
    </location>
</feature>
<evidence type="ECO:0000256" key="7">
    <source>
        <dbReference type="ARBA" id="ARBA00034754"/>
    </source>
</evidence>
<feature type="domain" description="DNA polymerase III delta N-terminal" evidence="9">
    <location>
        <begin position="16"/>
        <end position="137"/>
    </location>
</feature>
<dbReference type="EMBL" id="FMYM01000007">
    <property type="protein sequence ID" value="SDC30163.1"/>
    <property type="molecule type" value="Genomic_DNA"/>
</dbReference>
<evidence type="ECO:0000256" key="2">
    <source>
        <dbReference type="ARBA" id="ARBA00017703"/>
    </source>
</evidence>
<proteinExistence type="inferred from homology"/>
<sequence>MKLLKEMRQTGPEPIYLLHGTETFLVEQFLQAVREVLFQGEDSSMNVVSLRLADMPLHEVVEEARTLPFFAEKKLVIVHDFYIVTSQKVTTPFEHDVSVFEAYMSSPTPGVTLVLIAPYEKLDDRKKITKCLKKGAALENVNPLSEQGVHAWIQQQLQTQDMEIEAEAISQLFRRVGTNLTLLDQELKKCALYVCESGTITSGTVAELVAETVEQSVFTLVEHVVNGRTGEAVALYAQLLKQKEEPLVILTLLARQFRIFFQVKIRLAQGYTQKDIASQLKLHPYVVKLAIPHAKSMSREVCAKALTLIADTDYAIKTGKQEKRIAVEWVLLQIGDLQAMTV</sequence>
<dbReference type="RefSeq" id="WP_090775852.1">
    <property type="nucleotide sequence ID" value="NZ_FMYM01000007.1"/>
</dbReference>
<dbReference type="Gene3D" id="1.20.272.10">
    <property type="match status" value="1"/>
</dbReference>
<dbReference type="Pfam" id="PF06144">
    <property type="entry name" value="DNA_pol3_delta"/>
    <property type="match status" value="1"/>
</dbReference>
<dbReference type="SUPFAM" id="SSF48019">
    <property type="entry name" value="post-AAA+ oligomerization domain-like"/>
    <property type="match status" value="1"/>
</dbReference>
<dbReference type="AlphaFoldDB" id="A0A1G6KGR6"/>
<dbReference type="Gene3D" id="1.10.8.60">
    <property type="match status" value="1"/>
</dbReference>
<dbReference type="GO" id="GO:0009360">
    <property type="term" value="C:DNA polymerase III complex"/>
    <property type="evidence" value="ECO:0007669"/>
    <property type="project" value="InterPro"/>
</dbReference>
<keyword evidence="4" id="KW-0548">Nucleotidyltransferase</keyword>
<dbReference type="OrthoDB" id="9775929at2"/>
<dbReference type="Proteomes" id="UP000242662">
    <property type="component" value="Unassembled WGS sequence"/>
</dbReference>
<dbReference type="InterPro" id="IPR008921">
    <property type="entry name" value="DNA_pol3_clamp-load_cplx_C"/>
</dbReference>
<evidence type="ECO:0000259" key="9">
    <source>
        <dbReference type="Pfam" id="PF06144"/>
    </source>
</evidence>
<reference evidence="12" key="1">
    <citation type="submission" date="2016-09" db="EMBL/GenBank/DDBJ databases">
        <authorList>
            <person name="Varghese N."/>
            <person name="Submissions S."/>
        </authorList>
    </citation>
    <scope>NUCLEOTIDE SEQUENCE [LARGE SCALE GENOMIC DNA]</scope>
    <source>
        <strain evidence="12">25nlg</strain>
    </source>
</reference>
<dbReference type="GO" id="GO:0006261">
    <property type="term" value="P:DNA-templated DNA replication"/>
    <property type="evidence" value="ECO:0007669"/>
    <property type="project" value="TreeGrafter"/>
</dbReference>
<keyword evidence="6" id="KW-0239">DNA-directed DNA polymerase</keyword>
<dbReference type="InterPro" id="IPR027417">
    <property type="entry name" value="P-loop_NTPase"/>
</dbReference>
<dbReference type="GO" id="GO:0003677">
    <property type="term" value="F:DNA binding"/>
    <property type="evidence" value="ECO:0007669"/>
    <property type="project" value="InterPro"/>
</dbReference>
<dbReference type="PANTHER" id="PTHR34388:SF1">
    <property type="entry name" value="DNA POLYMERASE III SUBUNIT DELTA"/>
    <property type="match status" value="1"/>
</dbReference>
<dbReference type="InterPro" id="IPR005790">
    <property type="entry name" value="DNA_polIII_delta"/>
</dbReference>
<gene>
    <name evidence="11" type="ORF">SAMN05421737_10726</name>
</gene>
<dbReference type="InterPro" id="IPR010372">
    <property type="entry name" value="DNA_pol3_delta_N"/>
</dbReference>
<accession>A0A1G6KGR6</accession>
<evidence type="ECO:0000256" key="3">
    <source>
        <dbReference type="ARBA" id="ARBA00022679"/>
    </source>
</evidence>
<comment type="catalytic activity">
    <reaction evidence="8">
        <text>DNA(n) + a 2'-deoxyribonucleoside 5'-triphosphate = DNA(n+1) + diphosphate</text>
        <dbReference type="Rhea" id="RHEA:22508"/>
        <dbReference type="Rhea" id="RHEA-COMP:17339"/>
        <dbReference type="Rhea" id="RHEA-COMP:17340"/>
        <dbReference type="ChEBI" id="CHEBI:33019"/>
        <dbReference type="ChEBI" id="CHEBI:61560"/>
        <dbReference type="ChEBI" id="CHEBI:173112"/>
        <dbReference type="EC" id="2.7.7.7"/>
    </reaction>
</comment>
<evidence type="ECO:0000259" key="10">
    <source>
        <dbReference type="Pfam" id="PF21694"/>
    </source>
</evidence>
<comment type="similarity">
    <text evidence="7">Belongs to the DNA polymerase HolA subunit family.</text>
</comment>
<dbReference type="InterPro" id="IPR048466">
    <property type="entry name" value="DNA_pol3_delta-like_C"/>
</dbReference>
<dbReference type="SUPFAM" id="SSF52540">
    <property type="entry name" value="P-loop containing nucleoside triphosphate hydrolases"/>
    <property type="match status" value="1"/>
</dbReference>
<evidence type="ECO:0000313" key="12">
    <source>
        <dbReference type="Proteomes" id="UP000242662"/>
    </source>
</evidence>
<dbReference type="Pfam" id="PF21694">
    <property type="entry name" value="DNA_pol3_delta_C"/>
    <property type="match status" value="1"/>
</dbReference>
<keyword evidence="5" id="KW-0235">DNA replication</keyword>
<evidence type="ECO:0000256" key="5">
    <source>
        <dbReference type="ARBA" id="ARBA00022705"/>
    </source>
</evidence>
<dbReference type="PANTHER" id="PTHR34388">
    <property type="entry name" value="DNA POLYMERASE III SUBUNIT DELTA"/>
    <property type="match status" value="1"/>
</dbReference>
<keyword evidence="12" id="KW-1185">Reference proteome</keyword>
<evidence type="ECO:0000313" key="11">
    <source>
        <dbReference type="EMBL" id="SDC30163.1"/>
    </source>
</evidence>
<evidence type="ECO:0000256" key="8">
    <source>
        <dbReference type="ARBA" id="ARBA00049244"/>
    </source>
</evidence>
<dbReference type="STRING" id="1464122.SAMN05421737_10726"/>
<dbReference type="EC" id="2.7.7.7" evidence="1"/>
<dbReference type="NCBIfam" id="TIGR01128">
    <property type="entry name" value="holA"/>
    <property type="match status" value="1"/>
</dbReference>
<protein>
    <recommendedName>
        <fullName evidence="2">DNA polymerase III subunit delta</fullName>
        <ecNumber evidence="1">2.7.7.7</ecNumber>
    </recommendedName>
</protein>
<dbReference type="Gene3D" id="3.40.50.300">
    <property type="entry name" value="P-loop containing nucleotide triphosphate hydrolases"/>
    <property type="match status" value="1"/>
</dbReference>
<organism evidence="11 12">
    <name type="scientific">Shouchella lonarensis</name>
    <dbReference type="NCBI Taxonomy" id="1464122"/>
    <lineage>
        <taxon>Bacteria</taxon>
        <taxon>Bacillati</taxon>
        <taxon>Bacillota</taxon>
        <taxon>Bacilli</taxon>
        <taxon>Bacillales</taxon>
        <taxon>Bacillaceae</taxon>
        <taxon>Shouchella</taxon>
    </lineage>
</organism>
<keyword evidence="3" id="KW-0808">Transferase</keyword>
<dbReference type="GO" id="GO:0003887">
    <property type="term" value="F:DNA-directed DNA polymerase activity"/>
    <property type="evidence" value="ECO:0007669"/>
    <property type="project" value="UniProtKB-KW"/>
</dbReference>
<evidence type="ECO:0000256" key="6">
    <source>
        <dbReference type="ARBA" id="ARBA00022932"/>
    </source>
</evidence>